<dbReference type="GO" id="GO:0016829">
    <property type="term" value="F:lyase activity"/>
    <property type="evidence" value="ECO:0007669"/>
    <property type="project" value="UniProtKB-KW"/>
</dbReference>
<evidence type="ECO:0000313" key="7">
    <source>
        <dbReference type="EMBL" id="MCX2963215.1"/>
    </source>
</evidence>
<dbReference type="InterPro" id="IPR011206">
    <property type="entry name" value="Citrate_lyase_beta/mcl1/mcl2"/>
</dbReference>
<evidence type="ECO:0000256" key="2">
    <source>
        <dbReference type="ARBA" id="ARBA00022723"/>
    </source>
</evidence>
<dbReference type="InterPro" id="IPR005000">
    <property type="entry name" value="Aldolase/citrate-lyase_domain"/>
</dbReference>
<protein>
    <submittedName>
        <fullName evidence="7">Aldolase/citrate lyase family protein</fullName>
    </submittedName>
</protein>
<evidence type="ECO:0000256" key="5">
    <source>
        <dbReference type="PIRSR" id="PIRSR015582-2"/>
    </source>
</evidence>
<dbReference type="PANTHER" id="PTHR32308:SF0">
    <property type="entry name" value="HPCH_HPAI ALDOLASE_CITRATE LYASE DOMAIN-CONTAINING PROTEIN"/>
    <property type="match status" value="1"/>
</dbReference>
<dbReference type="Gene3D" id="3.20.20.60">
    <property type="entry name" value="Phosphoenolpyruvate-binding domains"/>
    <property type="match status" value="1"/>
</dbReference>
<evidence type="ECO:0000256" key="3">
    <source>
        <dbReference type="ARBA" id="ARBA00022842"/>
    </source>
</evidence>
<reference evidence="7" key="1">
    <citation type="submission" date="2022-10" db="EMBL/GenBank/DDBJ databases">
        <title>WGS of marine actinomycetes from Thailand.</title>
        <authorList>
            <person name="Thawai C."/>
        </authorList>
    </citation>
    <scope>NUCLEOTIDE SEQUENCE</scope>
    <source>
        <strain evidence="7">SW21</strain>
    </source>
</reference>
<evidence type="ECO:0000256" key="4">
    <source>
        <dbReference type="PIRSR" id="PIRSR015582-1"/>
    </source>
</evidence>
<dbReference type="InterPro" id="IPR040442">
    <property type="entry name" value="Pyrv_kinase-like_dom_sf"/>
</dbReference>
<feature type="domain" description="HpcH/HpaI aldolase/citrate lyase" evidence="6">
    <location>
        <begin position="10"/>
        <end position="224"/>
    </location>
</feature>
<dbReference type="GO" id="GO:0000287">
    <property type="term" value="F:magnesium ion binding"/>
    <property type="evidence" value="ECO:0007669"/>
    <property type="project" value="TreeGrafter"/>
</dbReference>
<dbReference type="Pfam" id="PF03328">
    <property type="entry name" value="HpcH_HpaI"/>
    <property type="match status" value="1"/>
</dbReference>
<keyword evidence="7" id="KW-0456">Lyase</keyword>
<keyword evidence="8" id="KW-1185">Reference proteome</keyword>
<feature type="binding site" evidence="5">
    <location>
        <position position="129"/>
    </location>
    <ligand>
        <name>Mg(2+)</name>
        <dbReference type="ChEBI" id="CHEBI:18420"/>
    </ligand>
</feature>
<evidence type="ECO:0000313" key="8">
    <source>
        <dbReference type="Proteomes" id="UP001143347"/>
    </source>
</evidence>
<sequence>MREHRDNEWRSLLYVPANRDRYLRSAASSAADAVILDLEDAVPAGLKAQARSTLAEAVATLRNGTATVMVRVNRSWTLMIDDLAAAVAAGVDAVVVPKSDDPSVIRTVDEALTDMEAGTAPVAVIPLIESVRGVRRVDAIVAAADRVIAASTGIGDLCMDLGAAPDSPAVVQAFNEVIGATRASGRTPLGLAGLIVSFQDQEAFRDLALLSKAIGSRGGSCIHPSQVDVLNDVFSPTPAELKHAQRLVDGYEQAAADGHGTAVLDDGTFVDNANYQHARRLLRRRA</sequence>
<accession>A0A9X3D1K6</accession>
<dbReference type="PIRSF" id="PIRSF015582">
    <property type="entry name" value="Cit_lyase_B"/>
    <property type="match status" value="1"/>
</dbReference>
<comment type="cofactor">
    <cofactor evidence="1">
        <name>Mg(2+)</name>
        <dbReference type="ChEBI" id="CHEBI:18420"/>
    </cofactor>
</comment>
<evidence type="ECO:0000259" key="6">
    <source>
        <dbReference type="Pfam" id="PF03328"/>
    </source>
</evidence>
<dbReference type="InterPro" id="IPR015813">
    <property type="entry name" value="Pyrv/PenolPyrv_kinase-like_dom"/>
</dbReference>
<dbReference type="GO" id="GO:0006107">
    <property type="term" value="P:oxaloacetate metabolic process"/>
    <property type="evidence" value="ECO:0007669"/>
    <property type="project" value="TreeGrafter"/>
</dbReference>
<name>A0A9X3D1K6_9ACTN</name>
<proteinExistence type="predicted"/>
<evidence type="ECO:0000256" key="1">
    <source>
        <dbReference type="ARBA" id="ARBA00001946"/>
    </source>
</evidence>
<feature type="binding site" evidence="5">
    <location>
        <position position="156"/>
    </location>
    <ligand>
        <name>Mg(2+)</name>
        <dbReference type="ChEBI" id="CHEBI:18420"/>
    </ligand>
</feature>
<comment type="caution">
    <text evidence="7">The sequence shown here is derived from an EMBL/GenBank/DDBJ whole genome shotgun (WGS) entry which is preliminary data.</text>
</comment>
<organism evidence="7 8">
    <name type="scientific">Gordonia aquimaris</name>
    <dbReference type="NCBI Taxonomy" id="2984863"/>
    <lineage>
        <taxon>Bacteria</taxon>
        <taxon>Bacillati</taxon>
        <taxon>Actinomycetota</taxon>
        <taxon>Actinomycetes</taxon>
        <taxon>Mycobacteriales</taxon>
        <taxon>Gordoniaceae</taxon>
        <taxon>Gordonia</taxon>
    </lineage>
</organism>
<keyword evidence="2 5" id="KW-0479">Metal-binding</keyword>
<dbReference type="EMBL" id="JAPKFM010000003">
    <property type="protein sequence ID" value="MCX2963215.1"/>
    <property type="molecule type" value="Genomic_DNA"/>
</dbReference>
<feature type="binding site" evidence="4">
    <location>
        <position position="129"/>
    </location>
    <ligand>
        <name>substrate</name>
    </ligand>
</feature>
<dbReference type="AlphaFoldDB" id="A0A9X3D1K6"/>
<dbReference type="Proteomes" id="UP001143347">
    <property type="component" value="Unassembled WGS sequence"/>
</dbReference>
<feature type="binding site" evidence="4">
    <location>
        <position position="71"/>
    </location>
    <ligand>
        <name>substrate</name>
    </ligand>
</feature>
<dbReference type="SUPFAM" id="SSF51621">
    <property type="entry name" value="Phosphoenolpyruvate/pyruvate domain"/>
    <property type="match status" value="1"/>
</dbReference>
<dbReference type="PANTHER" id="PTHR32308">
    <property type="entry name" value="LYASE BETA SUBUNIT, PUTATIVE (AFU_ORTHOLOGUE AFUA_4G13030)-RELATED"/>
    <property type="match status" value="1"/>
</dbReference>
<keyword evidence="3 5" id="KW-0460">Magnesium</keyword>
<dbReference type="RefSeq" id="WP_266060259.1">
    <property type="nucleotide sequence ID" value="NZ_JAPKFM010000003.1"/>
</dbReference>
<gene>
    <name evidence="7" type="ORF">OSB52_03820</name>
</gene>